<accession>A0ACB0IZ44</accession>
<proteinExistence type="predicted"/>
<name>A0ACB0IZ44_TRIPR</name>
<dbReference type="Proteomes" id="UP001177021">
    <property type="component" value="Unassembled WGS sequence"/>
</dbReference>
<dbReference type="EMBL" id="CASHSV030000013">
    <property type="protein sequence ID" value="CAJ2636897.1"/>
    <property type="molecule type" value="Genomic_DNA"/>
</dbReference>
<sequence length="282" mass="32013">MEPNTKPNMLENHNLLSFHLNAKIQGTGTETIVFAHGYGTDQSIWDKITPYFTEKNCRIVLFDWPFSGYVKDENLYDPLKYSSLEGFADDLITLLDQMELKVVTFVGHSMSGMIGCLASIKRPQLFKRLILLGASPRYINTDDYEGGFTTSEIENLLKNIESNYENWISTFSLNVVDPNDEPSVNKFRECLKRMRNEVPLSLARTVFCNDYRDILEKVETPCTIIQSSSDIVVPYSVALYMEKKIKGKVTLEVIDTIGHFPQLTSPLQLVDVLKGVLGFDLS</sequence>
<evidence type="ECO:0000313" key="1">
    <source>
        <dbReference type="EMBL" id="CAJ2636897.1"/>
    </source>
</evidence>
<gene>
    <name evidence="1" type="ORF">MILVUS5_LOCUS7325</name>
</gene>
<organism evidence="1 2">
    <name type="scientific">Trifolium pratense</name>
    <name type="common">Red clover</name>
    <dbReference type="NCBI Taxonomy" id="57577"/>
    <lineage>
        <taxon>Eukaryota</taxon>
        <taxon>Viridiplantae</taxon>
        <taxon>Streptophyta</taxon>
        <taxon>Embryophyta</taxon>
        <taxon>Tracheophyta</taxon>
        <taxon>Spermatophyta</taxon>
        <taxon>Magnoliopsida</taxon>
        <taxon>eudicotyledons</taxon>
        <taxon>Gunneridae</taxon>
        <taxon>Pentapetalae</taxon>
        <taxon>rosids</taxon>
        <taxon>fabids</taxon>
        <taxon>Fabales</taxon>
        <taxon>Fabaceae</taxon>
        <taxon>Papilionoideae</taxon>
        <taxon>50 kb inversion clade</taxon>
        <taxon>NPAAA clade</taxon>
        <taxon>Hologalegina</taxon>
        <taxon>IRL clade</taxon>
        <taxon>Trifolieae</taxon>
        <taxon>Trifolium</taxon>
    </lineage>
</organism>
<comment type="caution">
    <text evidence="1">The sequence shown here is derived from an EMBL/GenBank/DDBJ whole genome shotgun (WGS) entry which is preliminary data.</text>
</comment>
<reference evidence="1" key="1">
    <citation type="submission" date="2023-10" db="EMBL/GenBank/DDBJ databases">
        <authorList>
            <person name="Rodriguez Cubillos JULIANA M."/>
            <person name="De Vega J."/>
        </authorList>
    </citation>
    <scope>NUCLEOTIDE SEQUENCE</scope>
</reference>
<protein>
    <submittedName>
        <fullName evidence="1">Uncharacterized protein</fullName>
    </submittedName>
</protein>
<evidence type="ECO:0000313" key="2">
    <source>
        <dbReference type="Proteomes" id="UP001177021"/>
    </source>
</evidence>
<keyword evidence="2" id="KW-1185">Reference proteome</keyword>